<evidence type="ECO:0000256" key="1">
    <source>
        <dbReference type="ARBA" id="ARBA00009677"/>
    </source>
</evidence>
<keyword evidence="3" id="KW-0969">Cilium</keyword>
<feature type="domain" description="Flagellar basal-body/hook protein C-terminal" evidence="2">
    <location>
        <begin position="2"/>
        <end position="30"/>
    </location>
</feature>
<sequence>VLEGSNVRTVHEMSKLVAATRAYDQVANAILRESDPNELKRLAGEE</sequence>
<protein>
    <submittedName>
        <fullName evidence="3">Flagellar biosynthesis protein FlgF</fullName>
    </submittedName>
</protein>
<reference evidence="3" key="1">
    <citation type="submission" date="2020-02" db="EMBL/GenBank/DDBJ databases">
        <title>Draft genome sequence of Candidatus Afipia apatlaquensis IBT-C3, a potential strain for decolorization of textile dyes.</title>
        <authorList>
            <person name="Sanchez-Reyes A."/>
            <person name="Breton-Deval L."/>
            <person name="Mangelson H."/>
            <person name="Sanchez-Flores A."/>
        </authorList>
    </citation>
    <scope>NUCLEOTIDE SEQUENCE [LARGE SCALE GENOMIC DNA]</scope>
    <source>
        <strain evidence="3">IBT-C3</strain>
    </source>
</reference>
<dbReference type="Proteomes" id="UP000480266">
    <property type="component" value="Unassembled WGS sequence"/>
</dbReference>
<evidence type="ECO:0000313" key="4">
    <source>
        <dbReference type="Proteomes" id="UP000480266"/>
    </source>
</evidence>
<keyword evidence="3" id="KW-0966">Cell projection</keyword>
<dbReference type="EMBL" id="JAAMRR010000266">
    <property type="protein sequence ID" value="NGX94647.1"/>
    <property type="molecule type" value="Genomic_DNA"/>
</dbReference>
<keyword evidence="3" id="KW-0282">Flagellum</keyword>
<gene>
    <name evidence="3" type="ORF">G4V63_05265</name>
</gene>
<dbReference type="AlphaFoldDB" id="A0A7C9VCV2"/>
<organism evidence="3 4">
    <name type="scientific">Candidatus Afipia apatlaquensis</name>
    <dbReference type="NCBI Taxonomy" id="2712852"/>
    <lineage>
        <taxon>Bacteria</taxon>
        <taxon>Pseudomonadati</taxon>
        <taxon>Pseudomonadota</taxon>
        <taxon>Alphaproteobacteria</taxon>
        <taxon>Hyphomicrobiales</taxon>
        <taxon>Nitrobacteraceae</taxon>
        <taxon>Afipia</taxon>
    </lineage>
</organism>
<comment type="similarity">
    <text evidence="1">Belongs to the flagella basal body rod proteins family.</text>
</comment>
<feature type="non-terminal residue" evidence="3">
    <location>
        <position position="1"/>
    </location>
</feature>
<evidence type="ECO:0000313" key="3">
    <source>
        <dbReference type="EMBL" id="NGX94647.1"/>
    </source>
</evidence>
<keyword evidence="4" id="KW-1185">Reference proteome</keyword>
<comment type="caution">
    <text evidence="3">The sequence shown here is derived from an EMBL/GenBank/DDBJ whole genome shotgun (WGS) entry which is preliminary data.</text>
</comment>
<evidence type="ECO:0000259" key="2">
    <source>
        <dbReference type="Pfam" id="PF06429"/>
    </source>
</evidence>
<accession>A0A7C9VCV2</accession>
<name>A0A7C9VCV2_9BRAD</name>
<proteinExistence type="inferred from homology"/>
<dbReference type="Pfam" id="PF06429">
    <property type="entry name" value="Flg_bbr_C"/>
    <property type="match status" value="1"/>
</dbReference>
<dbReference type="InterPro" id="IPR010930">
    <property type="entry name" value="Flg_bb/hook_C_dom"/>
</dbReference>